<dbReference type="AlphaFoldDB" id="W4M9E8"/>
<accession>W4M9E8</accession>
<dbReference type="InterPro" id="IPR002376">
    <property type="entry name" value="Formyl_transf_N"/>
</dbReference>
<protein>
    <recommendedName>
        <fullName evidence="1">Formyl transferase N-terminal domain-containing protein</fullName>
    </recommendedName>
</protein>
<evidence type="ECO:0000313" key="3">
    <source>
        <dbReference type="Proteomes" id="UP000019140"/>
    </source>
</evidence>
<dbReference type="HOGENOM" id="CLU_1154747_0_0_7"/>
<name>W4M9E8_9BACT</name>
<proteinExistence type="predicted"/>
<keyword evidence="3" id="KW-1185">Reference proteome</keyword>
<evidence type="ECO:0000259" key="1">
    <source>
        <dbReference type="Pfam" id="PF00551"/>
    </source>
</evidence>
<dbReference type="Pfam" id="PF00551">
    <property type="entry name" value="Formyl_trans_N"/>
    <property type="match status" value="1"/>
</dbReference>
<dbReference type="Gene3D" id="3.40.50.170">
    <property type="entry name" value="Formyl transferase, N-terminal domain"/>
    <property type="match status" value="1"/>
</dbReference>
<dbReference type="SUPFAM" id="SSF53328">
    <property type="entry name" value="Formyltransferase"/>
    <property type="match status" value="1"/>
</dbReference>
<evidence type="ECO:0000313" key="2">
    <source>
        <dbReference type="EMBL" id="ETX06556.1"/>
    </source>
</evidence>
<dbReference type="Proteomes" id="UP000019140">
    <property type="component" value="Unassembled WGS sequence"/>
</dbReference>
<dbReference type="InterPro" id="IPR036477">
    <property type="entry name" value="Formyl_transf_N_sf"/>
</dbReference>
<sequence>MKVIALCANFKVAIALWYQLHRLDHIDFTILISKASKKQGRIAFIWQLLKGFLGRLWPRDQCLAWQLWRAKKLHISLSALQDESTLAWIRQQAPDVGLHAIGVIYRKSILDCFRLGILNPHIGLLPEYRGRSVMEWSLLNGDPTGITTFFIDEGIDTGARLVLREAVDVSLFREIAAAKQFLFSLNGVMFAKALEVLQPSESAGLCHQKPEDGKRYYVMSSLFTEVARQMLPASATSETS</sequence>
<comment type="caution">
    <text evidence="2">The sequence shown here is derived from an EMBL/GenBank/DDBJ whole genome shotgun (WGS) entry which is preliminary data.</text>
</comment>
<feature type="domain" description="Formyl transferase N-terminal" evidence="1">
    <location>
        <begin position="78"/>
        <end position="169"/>
    </location>
</feature>
<gene>
    <name evidence="2" type="ORF">ETSY2_16420</name>
</gene>
<organism evidence="2 3">
    <name type="scientific">Candidatus Entotheonella gemina</name>
    <dbReference type="NCBI Taxonomy" id="1429439"/>
    <lineage>
        <taxon>Bacteria</taxon>
        <taxon>Pseudomonadati</taxon>
        <taxon>Nitrospinota/Tectimicrobiota group</taxon>
        <taxon>Candidatus Tectimicrobiota</taxon>
        <taxon>Candidatus Entotheonellia</taxon>
        <taxon>Candidatus Entotheonellales</taxon>
        <taxon>Candidatus Entotheonellaceae</taxon>
        <taxon>Candidatus Entotheonella</taxon>
    </lineage>
</organism>
<reference evidence="2 3" key="1">
    <citation type="journal article" date="2014" name="Nature">
        <title>An environmental bacterial taxon with a large and distinct metabolic repertoire.</title>
        <authorList>
            <person name="Wilson M.C."/>
            <person name="Mori T."/>
            <person name="Ruckert C."/>
            <person name="Uria A.R."/>
            <person name="Helf M.J."/>
            <person name="Takada K."/>
            <person name="Gernert C."/>
            <person name="Steffens U.A."/>
            <person name="Heycke N."/>
            <person name="Schmitt S."/>
            <person name="Rinke C."/>
            <person name="Helfrich E.J."/>
            <person name="Brachmann A.O."/>
            <person name="Gurgui C."/>
            <person name="Wakimoto T."/>
            <person name="Kracht M."/>
            <person name="Crusemann M."/>
            <person name="Hentschel U."/>
            <person name="Abe I."/>
            <person name="Matsunaga S."/>
            <person name="Kalinowski J."/>
            <person name="Takeyama H."/>
            <person name="Piel J."/>
        </authorList>
    </citation>
    <scope>NUCLEOTIDE SEQUENCE [LARGE SCALE GENOMIC DNA]</scope>
    <source>
        <strain evidence="3">TSY2</strain>
    </source>
</reference>
<dbReference type="EMBL" id="AZHX01000667">
    <property type="protein sequence ID" value="ETX06556.1"/>
    <property type="molecule type" value="Genomic_DNA"/>
</dbReference>